<protein>
    <submittedName>
        <fullName evidence="8">Intramembrane serine protease GlpG</fullName>
    </submittedName>
</protein>
<dbReference type="InterPro" id="IPR035952">
    <property type="entry name" value="Rhomboid-like_sf"/>
</dbReference>
<accession>A0A5C6DEA8</accession>
<feature type="transmembrane region" description="Helical" evidence="6">
    <location>
        <begin position="25"/>
        <end position="49"/>
    </location>
</feature>
<dbReference type="InterPro" id="IPR022764">
    <property type="entry name" value="Peptidase_S54_rhomboid_dom"/>
</dbReference>
<dbReference type="Pfam" id="PF01694">
    <property type="entry name" value="Rhomboid"/>
    <property type="match status" value="1"/>
</dbReference>
<dbReference type="AlphaFoldDB" id="A0A5C6DEA8"/>
<dbReference type="EMBL" id="SJPV01000007">
    <property type="protein sequence ID" value="TWU35052.1"/>
    <property type="molecule type" value="Genomic_DNA"/>
</dbReference>
<name>A0A5C6DEA8_9BACT</name>
<feature type="transmembrane region" description="Helical" evidence="6">
    <location>
        <begin position="133"/>
        <end position="151"/>
    </location>
</feature>
<feature type="domain" description="Peptidase S54 rhomboid" evidence="7">
    <location>
        <begin position="68"/>
        <end position="218"/>
    </location>
</feature>
<keyword evidence="8" id="KW-0378">Hydrolase</keyword>
<evidence type="ECO:0000256" key="5">
    <source>
        <dbReference type="SAM" id="MobiDB-lite"/>
    </source>
</evidence>
<dbReference type="SUPFAM" id="SSF144091">
    <property type="entry name" value="Rhomboid-like"/>
    <property type="match status" value="1"/>
</dbReference>
<keyword evidence="4 6" id="KW-0472">Membrane</keyword>
<dbReference type="RefSeq" id="WP_231615792.1">
    <property type="nucleotide sequence ID" value="NZ_SJPV01000007.1"/>
</dbReference>
<evidence type="ECO:0000313" key="9">
    <source>
        <dbReference type="Proteomes" id="UP000319143"/>
    </source>
</evidence>
<keyword evidence="2 6" id="KW-0812">Transmembrane</keyword>
<dbReference type="Gene3D" id="1.20.1540.10">
    <property type="entry name" value="Rhomboid-like"/>
    <property type="match status" value="1"/>
</dbReference>
<feature type="transmembrane region" description="Helical" evidence="6">
    <location>
        <begin position="172"/>
        <end position="193"/>
    </location>
</feature>
<gene>
    <name evidence="8" type="ORF">Poly41_41960</name>
</gene>
<evidence type="ECO:0000259" key="7">
    <source>
        <dbReference type="Pfam" id="PF01694"/>
    </source>
</evidence>
<feature type="transmembrane region" description="Helical" evidence="6">
    <location>
        <begin position="69"/>
        <end position="95"/>
    </location>
</feature>
<evidence type="ECO:0000256" key="1">
    <source>
        <dbReference type="ARBA" id="ARBA00004141"/>
    </source>
</evidence>
<evidence type="ECO:0000313" key="8">
    <source>
        <dbReference type="EMBL" id="TWU35052.1"/>
    </source>
</evidence>
<reference evidence="8 9" key="1">
    <citation type="submission" date="2019-02" db="EMBL/GenBank/DDBJ databases">
        <title>Deep-cultivation of Planctomycetes and their phenomic and genomic characterization uncovers novel biology.</title>
        <authorList>
            <person name="Wiegand S."/>
            <person name="Jogler M."/>
            <person name="Boedeker C."/>
            <person name="Pinto D."/>
            <person name="Vollmers J."/>
            <person name="Rivas-Marin E."/>
            <person name="Kohn T."/>
            <person name="Peeters S.H."/>
            <person name="Heuer A."/>
            <person name="Rast P."/>
            <person name="Oberbeckmann S."/>
            <person name="Bunk B."/>
            <person name="Jeske O."/>
            <person name="Meyerdierks A."/>
            <person name="Storesund J.E."/>
            <person name="Kallscheuer N."/>
            <person name="Luecker S."/>
            <person name="Lage O.M."/>
            <person name="Pohl T."/>
            <person name="Merkel B.J."/>
            <person name="Hornburger P."/>
            <person name="Mueller R.-W."/>
            <person name="Bruemmer F."/>
            <person name="Labrenz M."/>
            <person name="Spormann A.M."/>
            <person name="Op Den Camp H."/>
            <person name="Overmann J."/>
            <person name="Amann R."/>
            <person name="Jetten M.S.M."/>
            <person name="Mascher T."/>
            <person name="Medema M.H."/>
            <person name="Devos D.P."/>
            <person name="Kaster A.-K."/>
            <person name="Ovreas L."/>
            <person name="Rohde M."/>
            <person name="Galperin M.Y."/>
            <person name="Jogler C."/>
        </authorList>
    </citation>
    <scope>NUCLEOTIDE SEQUENCE [LARGE SCALE GENOMIC DNA]</scope>
    <source>
        <strain evidence="8 9">Poly41</strain>
    </source>
</reference>
<proteinExistence type="predicted"/>
<dbReference type="GO" id="GO:0016020">
    <property type="term" value="C:membrane"/>
    <property type="evidence" value="ECO:0007669"/>
    <property type="project" value="UniProtKB-SubCell"/>
</dbReference>
<dbReference type="PANTHER" id="PTHR43066:SF5">
    <property type="entry name" value="RHOMBOID-LIKE PROTEIN 11, CHLOROPLASTIC-RELATED"/>
    <property type="match status" value="1"/>
</dbReference>
<evidence type="ECO:0000256" key="2">
    <source>
        <dbReference type="ARBA" id="ARBA00022692"/>
    </source>
</evidence>
<keyword evidence="8" id="KW-0645">Protease</keyword>
<keyword evidence="9" id="KW-1185">Reference proteome</keyword>
<dbReference type="PANTHER" id="PTHR43066">
    <property type="entry name" value="RHOMBOID-RELATED PROTEIN"/>
    <property type="match status" value="1"/>
</dbReference>
<evidence type="ECO:0000256" key="6">
    <source>
        <dbReference type="SAM" id="Phobius"/>
    </source>
</evidence>
<comment type="caution">
    <text evidence="8">The sequence shown here is derived from an EMBL/GenBank/DDBJ whole genome shotgun (WGS) entry which is preliminary data.</text>
</comment>
<feature type="transmembrane region" description="Helical" evidence="6">
    <location>
        <begin position="199"/>
        <end position="217"/>
    </location>
</feature>
<dbReference type="GO" id="GO:0004252">
    <property type="term" value="F:serine-type endopeptidase activity"/>
    <property type="evidence" value="ECO:0007669"/>
    <property type="project" value="InterPro"/>
</dbReference>
<feature type="transmembrane region" description="Helical" evidence="6">
    <location>
        <begin position="107"/>
        <end position="127"/>
    </location>
</feature>
<comment type="subcellular location">
    <subcellularLocation>
        <location evidence="1">Membrane</location>
        <topology evidence="1">Multi-pass membrane protein</topology>
    </subcellularLocation>
</comment>
<organism evidence="8 9">
    <name type="scientific">Novipirellula artificiosorum</name>
    <dbReference type="NCBI Taxonomy" id="2528016"/>
    <lineage>
        <taxon>Bacteria</taxon>
        <taxon>Pseudomonadati</taxon>
        <taxon>Planctomycetota</taxon>
        <taxon>Planctomycetia</taxon>
        <taxon>Pirellulales</taxon>
        <taxon>Pirellulaceae</taxon>
        <taxon>Novipirellula</taxon>
    </lineage>
</organism>
<dbReference type="GO" id="GO:0006508">
    <property type="term" value="P:proteolysis"/>
    <property type="evidence" value="ECO:0007669"/>
    <property type="project" value="UniProtKB-KW"/>
</dbReference>
<dbReference type="Proteomes" id="UP000319143">
    <property type="component" value="Unassembled WGS sequence"/>
</dbReference>
<feature type="region of interest" description="Disordered" evidence="5">
    <location>
        <begin position="285"/>
        <end position="322"/>
    </location>
</feature>
<evidence type="ECO:0000256" key="4">
    <source>
        <dbReference type="ARBA" id="ARBA00023136"/>
    </source>
</evidence>
<evidence type="ECO:0000256" key="3">
    <source>
        <dbReference type="ARBA" id="ARBA00022989"/>
    </source>
</evidence>
<sequence length="462" mass="51711">MSPKPPATPSPESTMLFPYGTDAPLYYRPIATTTIIATNVAMFLSTGMGDFEPYRWLILEFDRINPLQWITAAFMHASWMHLIGNMIFLWSFGILVEGKLGWRHFSLLYLVLCLADGAIGQIPMFLLYGYSGALGASGVIFALIAIAMVWAPQNEMDCLFAPYLFYIRSIEVPVLALGGFYLILQLIPLALWGFQPSSALFHLMGMAVGFPIAIWMLQRGWVDCEGWDLLSNFGESTSKATSFSFNPLFLVGSLFRDTPRRKEAFLHATRRNNSSGHDALRQIMENPDEYNPRSGQRTSATSTRSPKNNMTTPFDTSNLLPDKRPAAAGVVRPLPVNEQAPRVGNTDLTLEFANRCIQLGHGNRIPCRKMLRLIKQLTAQQRYLESLPLLRTLASRGDEVGNHAKLRIAEIEFRFNNQPKVAISTLRSMARPWDPGCEKRRLKLMAAAMGRIGETVNGNEVT</sequence>
<feature type="compositionally biased region" description="Polar residues" evidence="5">
    <location>
        <begin position="293"/>
        <end position="319"/>
    </location>
</feature>
<keyword evidence="3 6" id="KW-1133">Transmembrane helix</keyword>